<accession>A0AAV7Z2I2</accession>
<dbReference type="Proteomes" id="UP001146793">
    <property type="component" value="Unassembled WGS sequence"/>
</dbReference>
<keyword evidence="6" id="KW-0464">Manganese</keyword>
<dbReference type="PANTHER" id="PTHR12992">
    <property type="entry name" value="NUDIX HYDROLASE"/>
    <property type="match status" value="1"/>
</dbReference>
<comment type="cofactor">
    <cofactor evidence="2">
        <name>Mg(2+)</name>
        <dbReference type="ChEBI" id="CHEBI:18420"/>
    </cofactor>
</comment>
<evidence type="ECO:0000313" key="8">
    <source>
        <dbReference type="EMBL" id="KAJ3436287.1"/>
    </source>
</evidence>
<reference evidence="8" key="2">
    <citation type="submission" date="2022-08" db="EMBL/GenBank/DDBJ databases">
        <title>Novel sulphate-reducing endosymbionts in the free-living metamonad Anaeramoeba.</title>
        <authorList>
            <person name="Jerlstrom-Hultqvist J."/>
            <person name="Cepicka I."/>
            <person name="Gallot-Lavallee L."/>
            <person name="Salas-Leiva D."/>
            <person name="Curtis B.A."/>
            <person name="Zahonova K."/>
            <person name="Pipaliya S."/>
            <person name="Dacks J."/>
            <person name="Roger A.J."/>
        </authorList>
    </citation>
    <scope>NUCLEOTIDE SEQUENCE</scope>
    <source>
        <strain evidence="8">Busselton2</strain>
    </source>
</reference>
<dbReference type="SUPFAM" id="SSF55811">
    <property type="entry name" value="Nudix"/>
    <property type="match status" value="1"/>
</dbReference>
<evidence type="ECO:0000259" key="7">
    <source>
        <dbReference type="PROSITE" id="PS51462"/>
    </source>
</evidence>
<organism evidence="8 10">
    <name type="scientific">Anaeramoeba flamelloides</name>
    <dbReference type="NCBI Taxonomy" id="1746091"/>
    <lineage>
        <taxon>Eukaryota</taxon>
        <taxon>Metamonada</taxon>
        <taxon>Anaeramoebidae</taxon>
        <taxon>Anaeramoeba</taxon>
    </lineage>
</organism>
<keyword evidence="11" id="KW-1185">Reference proteome</keyword>
<evidence type="ECO:0000313" key="9">
    <source>
        <dbReference type="EMBL" id="KAJ6244574.1"/>
    </source>
</evidence>
<feature type="domain" description="Nudix hydrolase" evidence="7">
    <location>
        <begin position="50"/>
        <end position="186"/>
    </location>
</feature>
<evidence type="ECO:0000256" key="2">
    <source>
        <dbReference type="ARBA" id="ARBA00001946"/>
    </source>
</evidence>
<dbReference type="Gene3D" id="3.90.79.10">
    <property type="entry name" value="Nucleoside Triphosphate Pyrophosphohydrolase"/>
    <property type="match status" value="1"/>
</dbReference>
<comment type="cofactor">
    <cofactor evidence="1">
        <name>Mn(2+)</name>
        <dbReference type="ChEBI" id="CHEBI:29035"/>
    </cofactor>
</comment>
<keyword evidence="3" id="KW-0479">Metal-binding</keyword>
<dbReference type="PROSITE" id="PS51462">
    <property type="entry name" value="NUDIX"/>
    <property type="match status" value="1"/>
</dbReference>
<dbReference type="PANTHER" id="PTHR12992:SF11">
    <property type="entry name" value="MITOCHONDRIAL COENZYME A DIPHOSPHATASE NUDT8"/>
    <property type="match status" value="1"/>
</dbReference>
<keyword evidence="4" id="KW-0378">Hydrolase</keyword>
<sequence length="231" mass="26793">MHLTFKPNRLYSLFNSLTYDQFVTKVLHKVFPKNYNVIKSQKLLKYDRTPFRLASVGMIFHSRQNEPHLIIEHRSSHVPRHPNEMALPGGAYDPSVDQNLLDTFARECQEEINVPKKLLEAHSHLRFQTTPTQFMVLPIVCSSKRENLRLKPDLHEIVNISSVSIAELVSTASVNQSVPYFSDCNEFDLPLYHGWSFKLVKGSNKRQHLIWGLTANIIAQFCYLVDKHFFN</sequence>
<dbReference type="Pfam" id="PF00293">
    <property type="entry name" value="NUDIX"/>
    <property type="match status" value="1"/>
</dbReference>
<evidence type="ECO:0000256" key="6">
    <source>
        <dbReference type="ARBA" id="ARBA00023211"/>
    </source>
</evidence>
<evidence type="ECO:0000256" key="3">
    <source>
        <dbReference type="ARBA" id="ARBA00022723"/>
    </source>
</evidence>
<evidence type="ECO:0000256" key="4">
    <source>
        <dbReference type="ARBA" id="ARBA00022801"/>
    </source>
</evidence>
<evidence type="ECO:0000256" key="5">
    <source>
        <dbReference type="ARBA" id="ARBA00022842"/>
    </source>
</evidence>
<dbReference type="GO" id="GO:0046872">
    <property type="term" value="F:metal ion binding"/>
    <property type="evidence" value="ECO:0007669"/>
    <property type="project" value="UniProtKB-KW"/>
</dbReference>
<comment type="caution">
    <text evidence="8">The sequence shown here is derived from an EMBL/GenBank/DDBJ whole genome shotgun (WGS) entry which is preliminary data.</text>
</comment>
<dbReference type="EMBL" id="JANTQA010000036">
    <property type="protein sequence ID" value="KAJ3436287.1"/>
    <property type="molecule type" value="Genomic_DNA"/>
</dbReference>
<dbReference type="InterPro" id="IPR015797">
    <property type="entry name" value="NUDIX_hydrolase-like_dom_sf"/>
</dbReference>
<dbReference type="AlphaFoldDB" id="A0AAV7Z2I2"/>
<dbReference type="Proteomes" id="UP001150062">
    <property type="component" value="Unassembled WGS sequence"/>
</dbReference>
<dbReference type="InterPro" id="IPR000086">
    <property type="entry name" value="NUDIX_hydrolase_dom"/>
</dbReference>
<evidence type="ECO:0000256" key="1">
    <source>
        <dbReference type="ARBA" id="ARBA00001936"/>
    </source>
</evidence>
<dbReference type="GO" id="GO:0010945">
    <property type="term" value="F:coenzyme A diphosphatase activity"/>
    <property type="evidence" value="ECO:0007669"/>
    <property type="project" value="InterPro"/>
</dbReference>
<dbReference type="InterPro" id="IPR045121">
    <property type="entry name" value="CoAse"/>
</dbReference>
<name>A0AAV7Z2I2_9EUKA</name>
<dbReference type="EMBL" id="JAOAOG010000163">
    <property type="protein sequence ID" value="KAJ6244574.1"/>
    <property type="molecule type" value="Genomic_DNA"/>
</dbReference>
<evidence type="ECO:0000313" key="11">
    <source>
        <dbReference type="Proteomes" id="UP001150062"/>
    </source>
</evidence>
<proteinExistence type="predicted"/>
<dbReference type="CDD" id="cd03426">
    <property type="entry name" value="NUDIX_CoAse_Nudt7"/>
    <property type="match status" value="1"/>
</dbReference>
<evidence type="ECO:0000313" key="10">
    <source>
        <dbReference type="Proteomes" id="UP001146793"/>
    </source>
</evidence>
<reference evidence="9" key="1">
    <citation type="submission" date="2022-08" db="EMBL/GenBank/DDBJ databases">
        <title>Novel sulfate-reducing endosymbionts in the free-living metamonad Anaeramoeba.</title>
        <authorList>
            <person name="Jerlstrom-Hultqvist J."/>
            <person name="Cepicka I."/>
            <person name="Gallot-Lavallee L."/>
            <person name="Salas-Leiva D."/>
            <person name="Curtis B.A."/>
            <person name="Zahonova K."/>
            <person name="Pipaliya S."/>
            <person name="Dacks J."/>
            <person name="Roger A.J."/>
        </authorList>
    </citation>
    <scope>NUCLEOTIDE SEQUENCE</scope>
    <source>
        <strain evidence="9">Schooner1</strain>
    </source>
</reference>
<gene>
    <name evidence="8" type="ORF">M0812_18344</name>
    <name evidence="9" type="ORF">M0813_21160</name>
</gene>
<protein>
    <submittedName>
        <fullName evidence="8 9">Nucleoside diphosphate-linked moiety x motif</fullName>
    </submittedName>
</protein>
<keyword evidence="5" id="KW-0460">Magnesium</keyword>